<accession>A0ABX8E3Z1</accession>
<evidence type="ECO:0000256" key="3">
    <source>
        <dbReference type="ARBA" id="ARBA00008883"/>
    </source>
</evidence>
<keyword evidence="16" id="KW-0175">Coiled coil</keyword>
<evidence type="ECO:0000259" key="20">
    <source>
        <dbReference type="Pfam" id="PF13807"/>
    </source>
</evidence>
<dbReference type="Pfam" id="PF13807">
    <property type="entry name" value="GNVR"/>
    <property type="match status" value="1"/>
</dbReference>
<feature type="domain" description="Tyrosine-protein kinase G-rich" evidence="20">
    <location>
        <begin position="411"/>
        <end position="483"/>
    </location>
</feature>
<evidence type="ECO:0000256" key="14">
    <source>
        <dbReference type="ARBA" id="ARBA00023137"/>
    </source>
</evidence>
<evidence type="ECO:0000256" key="4">
    <source>
        <dbReference type="ARBA" id="ARBA00011903"/>
    </source>
</evidence>
<dbReference type="InterPro" id="IPR032807">
    <property type="entry name" value="GNVR"/>
</dbReference>
<evidence type="ECO:0000256" key="11">
    <source>
        <dbReference type="ARBA" id="ARBA00022840"/>
    </source>
</evidence>
<dbReference type="Proteomes" id="UP000677126">
    <property type="component" value="Chromosome"/>
</dbReference>
<comment type="similarity">
    <text evidence="3">Belongs to the etk/wzc family.</text>
</comment>
<comment type="similarity">
    <text evidence="2">Belongs to the CpsD/CapB family.</text>
</comment>
<dbReference type="InterPro" id="IPR050445">
    <property type="entry name" value="Bact_polysacc_biosynth/exp"/>
</dbReference>
<dbReference type="Gene3D" id="3.40.50.300">
    <property type="entry name" value="P-loop containing nucleotide triphosphate hydrolases"/>
    <property type="match status" value="1"/>
</dbReference>
<evidence type="ECO:0000256" key="16">
    <source>
        <dbReference type="SAM" id="Coils"/>
    </source>
</evidence>
<evidence type="ECO:0000256" key="7">
    <source>
        <dbReference type="ARBA" id="ARBA00022679"/>
    </source>
</evidence>
<dbReference type="PANTHER" id="PTHR32309:SF13">
    <property type="entry name" value="FERRIC ENTEROBACTIN TRANSPORT PROTEIN FEPE"/>
    <property type="match status" value="1"/>
</dbReference>
<reference evidence="21 22" key="1">
    <citation type="journal article" date="2021" name="Int. J. Syst. Evol. Microbiol.">
        <title>Novosphingobium decolorationis sp. nov., an aniline blue-decolourizing bacterium isolated from East Pacific sediment.</title>
        <authorList>
            <person name="Chen X."/>
            <person name="Dong B."/>
            <person name="Chen T."/>
            <person name="Ren N."/>
            <person name="Wang J."/>
            <person name="Xu Y."/>
            <person name="Yang J."/>
            <person name="Zhu S."/>
            <person name="Chen J."/>
        </authorList>
    </citation>
    <scope>NUCLEOTIDE SEQUENCE [LARGE SCALE GENOMIC DNA]</scope>
    <source>
        <strain evidence="21 22">502str22</strain>
    </source>
</reference>
<keyword evidence="11" id="KW-0067">ATP-binding</keyword>
<feature type="coiled-coil region" evidence="16">
    <location>
        <begin position="320"/>
        <end position="368"/>
    </location>
</feature>
<evidence type="ECO:0000256" key="12">
    <source>
        <dbReference type="ARBA" id="ARBA00022989"/>
    </source>
</evidence>
<dbReference type="EMBL" id="CP054856">
    <property type="protein sequence ID" value="QVM83714.1"/>
    <property type="molecule type" value="Genomic_DNA"/>
</dbReference>
<dbReference type="InterPro" id="IPR025669">
    <property type="entry name" value="AAA_dom"/>
</dbReference>
<evidence type="ECO:0000256" key="9">
    <source>
        <dbReference type="ARBA" id="ARBA00022741"/>
    </source>
</evidence>
<keyword evidence="10" id="KW-0418">Kinase</keyword>
<dbReference type="InterPro" id="IPR003856">
    <property type="entry name" value="LPS_length_determ_N"/>
</dbReference>
<organism evidence="21 22">
    <name type="scientific">Novosphingobium decolorationis</name>
    <dbReference type="NCBI Taxonomy" id="2698673"/>
    <lineage>
        <taxon>Bacteria</taxon>
        <taxon>Pseudomonadati</taxon>
        <taxon>Pseudomonadota</taxon>
        <taxon>Alphaproteobacteria</taxon>
        <taxon>Sphingomonadales</taxon>
        <taxon>Sphingomonadaceae</taxon>
        <taxon>Novosphingobium</taxon>
    </lineage>
</organism>
<sequence>MSLYVKSSAKFAGLTLQDNQFENFGDGSAPFAGEEKLFNINVSKIIAAIRRNLAWGVGIIIGTVLLGVVVTLLMVPRYLAVSQVLVEQEAEQIIEGTDLQSQSTAIQDADRFLKTQTDMLQSQSLAERVLENGKFIDNERFYVAMGGKMPEPSDVEKGDSLKSLRHDAGIRLLLENLEVFLPADSRIVQIRMKSSDADLAAKIANLYATNFIDANLKRKFESSSYARDFLASQLQDARSKVEQSERDLNQFANVAGLLRIDGKDANGAETAISITNEALIQVNAEASSAKADRVAAEERWNSVSGQPILSVPDVIKNPAIQNLVQEKAALEASLAEERVTHREDYPKVKALQGQIAELDRRINSVGNNIKQSIRLDYEAAKGKESTLDGAVEQLRTDALKEQSRGVSYNVLKRVAETNRALYDSLLDRYNQLTASAGATTSNLTIVDLAEVPREPDSPHLALNLAIALFAGIALAVAYIFAREYFDGTIRRPEELEEKLGLPLIGLIPLEDPAGIQNKLGDSRSVLSEAYHSLVTNLRFSTINGLPKSLVITSASEGEGKSTTALAIAQDVARLGKSVLLIDADLRRPTVHARINARNKAGLTDVLVGNSTIDEVLHLSEVPNLSMMTALPQPLDPSLQLGSERFAEFVREVTNRFDLVVFDCPPLLGLSDTPLVAQHVEATLFVVGAENFRRAASASALRRLKLVKAYVLGIALTKFDARTGDYAHYGYNYYSYGEPSGEEHA</sequence>
<dbReference type="GO" id="GO:0004715">
    <property type="term" value="F:non-membrane spanning protein tyrosine kinase activity"/>
    <property type="evidence" value="ECO:0007669"/>
    <property type="project" value="UniProtKB-EC"/>
</dbReference>
<evidence type="ECO:0000256" key="6">
    <source>
        <dbReference type="ARBA" id="ARBA00022519"/>
    </source>
</evidence>
<keyword evidence="5" id="KW-1003">Cell membrane</keyword>
<evidence type="ECO:0000256" key="13">
    <source>
        <dbReference type="ARBA" id="ARBA00023136"/>
    </source>
</evidence>
<evidence type="ECO:0000256" key="2">
    <source>
        <dbReference type="ARBA" id="ARBA00007316"/>
    </source>
</evidence>
<dbReference type="Pfam" id="PF13614">
    <property type="entry name" value="AAA_31"/>
    <property type="match status" value="1"/>
</dbReference>
<evidence type="ECO:0000256" key="8">
    <source>
        <dbReference type="ARBA" id="ARBA00022692"/>
    </source>
</evidence>
<evidence type="ECO:0000256" key="1">
    <source>
        <dbReference type="ARBA" id="ARBA00004429"/>
    </source>
</evidence>
<feature type="transmembrane region" description="Helical" evidence="17">
    <location>
        <begin position="53"/>
        <end position="75"/>
    </location>
</feature>
<comment type="catalytic activity">
    <reaction evidence="15">
        <text>L-tyrosyl-[protein] + ATP = O-phospho-L-tyrosyl-[protein] + ADP + H(+)</text>
        <dbReference type="Rhea" id="RHEA:10596"/>
        <dbReference type="Rhea" id="RHEA-COMP:10136"/>
        <dbReference type="Rhea" id="RHEA-COMP:20101"/>
        <dbReference type="ChEBI" id="CHEBI:15378"/>
        <dbReference type="ChEBI" id="CHEBI:30616"/>
        <dbReference type="ChEBI" id="CHEBI:46858"/>
        <dbReference type="ChEBI" id="CHEBI:61978"/>
        <dbReference type="ChEBI" id="CHEBI:456216"/>
        <dbReference type="EC" id="2.7.10.2"/>
    </reaction>
</comment>
<keyword evidence="8 17" id="KW-0812">Transmembrane</keyword>
<dbReference type="Pfam" id="PF02706">
    <property type="entry name" value="Wzz"/>
    <property type="match status" value="1"/>
</dbReference>
<dbReference type="InterPro" id="IPR005702">
    <property type="entry name" value="Wzc-like_C"/>
</dbReference>
<feature type="coiled-coil region" evidence="16">
    <location>
        <begin position="227"/>
        <end position="254"/>
    </location>
</feature>
<keyword evidence="22" id="KW-1185">Reference proteome</keyword>
<name>A0ABX8E3Z1_9SPHN</name>
<dbReference type="InterPro" id="IPR027417">
    <property type="entry name" value="P-loop_NTPase"/>
</dbReference>
<feature type="domain" description="Polysaccharide chain length determinant N-terminal" evidence="18">
    <location>
        <begin position="40"/>
        <end position="131"/>
    </location>
</feature>
<keyword evidence="12 17" id="KW-1133">Transmembrane helix</keyword>
<dbReference type="NCBIfam" id="TIGR01007">
    <property type="entry name" value="eps_fam"/>
    <property type="match status" value="1"/>
</dbReference>
<evidence type="ECO:0000259" key="18">
    <source>
        <dbReference type="Pfam" id="PF02706"/>
    </source>
</evidence>
<evidence type="ECO:0000313" key="22">
    <source>
        <dbReference type="Proteomes" id="UP000677126"/>
    </source>
</evidence>
<gene>
    <name evidence="21" type="ORF">HT578_08390</name>
</gene>
<evidence type="ECO:0000256" key="5">
    <source>
        <dbReference type="ARBA" id="ARBA00022475"/>
    </source>
</evidence>
<keyword evidence="9" id="KW-0547">Nucleotide-binding</keyword>
<dbReference type="EC" id="2.7.10.2" evidence="4"/>
<comment type="subcellular location">
    <subcellularLocation>
        <location evidence="1">Cell inner membrane</location>
        <topology evidence="1">Multi-pass membrane protein</topology>
    </subcellularLocation>
</comment>
<feature type="domain" description="AAA" evidence="19">
    <location>
        <begin position="552"/>
        <end position="670"/>
    </location>
</feature>
<evidence type="ECO:0000313" key="21">
    <source>
        <dbReference type="EMBL" id="QVM83714.1"/>
    </source>
</evidence>
<evidence type="ECO:0000256" key="15">
    <source>
        <dbReference type="ARBA" id="ARBA00051245"/>
    </source>
</evidence>
<feature type="transmembrane region" description="Helical" evidence="17">
    <location>
        <begin position="460"/>
        <end position="481"/>
    </location>
</feature>
<proteinExistence type="inferred from homology"/>
<keyword evidence="7 21" id="KW-0808">Transferase</keyword>
<keyword evidence="13 17" id="KW-0472">Membrane</keyword>
<evidence type="ECO:0000259" key="19">
    <source>
        <dbReference type="Pfam" id="PF13614"/>
    </source>
</evidence>
<dbReference type="RefSeq" id="WP_213503645.1">
    <property type="nucleotide sequence ID" value="NZ_CP054856.1"/>
</dbReference>
<dbReference type="CDD" id="cd05387">
    <property type="entry name" value="BY-kinase"/>
    <property type="match status" value="1"/>
</dbReference>
<evidence type="ECO:0000256" key="17">
    <source>
        <dbReference type="SAM" id="Phobius"/>
    </source>
</evidence>
<keyword evidence="14" id="KW-0829">Tyrosine-protein kinase</keyword>
<protein>
    <recommendedName>
        <fullName evidence="4">non-specific protein-tyrosine kinase</fullName>
        <ecNumber evidence="4">2.7.10.2</ecNumber>
    </recommendedName>
</protein>
<keyword evidence="6" id="KW-0997">Cell inner membrane</keyword>
<dbReference type="PANTHER" id="PTHR32309">
    <property type="entry name" value="TYROSINE-PROTEIN KINASE"/>
    <property type="match status" value="1"/>
</dbReference>
<dbReference type="SUPFAM" id="SSF52540">
    <property type="entry name" value="P-loop containing nucleoside triphosphate hydrolases"/>
    <property type="match status" value="1"/>
</dbReference>
<evidence type="ECO:0000256" key="10">
    <source>
        <dbReference type="ARBA" id="ARBA00022777"/>
    </source>
</evidence>